<evidence type="ECO:0000256" key="9">
    <source>
        <dbReference type="ARBA" id="ARBA00022884"/>
    </source>
</evidence>
<comment type="subcellular location">
    <subcellularLocation>
        <location evidence="2">Cytoplasm</location>
    </subcellularLocation>
</comment>
<evidence type="ECO:0000256" key="12">
    <source>
        <dbReference type="ARBA" id="ARBA00047283"/>
    </source>
</evidence>
<dbReference type="GO" id="GO:0005737">
    <property type="term" value="C:cytoplasm"/>
    <property type="evidence" value="ECO:0007669"/>
    <property type="project" value="UniProtKB-SubCell"/>
</dbReference>
<dbReference type="SUPFAM" id="SSF53335">
    <property type="entry name" value="S-adenosyl-L-methionine-dependent methyltransferases"/>
    <property type="match status" value="1"/>
</dbReference>
<comment type="similarity">
    <text evidence="13">Belongs to the class I-like SAM-binding methyltransferase superfamily. RsmB/NOP family.</text>
</comment>
<dbReference type="GO" id="GO:0008649">
    <property type="term" value="F:rRNA methyltransferase activity"/>
    <property type="evidence" value="ECO:0007669"/>
    <property type="project" value="InterPro"/>
</dbReference>
<dbReference type="InterPro" id="IPR035926">
    <property type="entry name" value="NusB-like_sf"/>
</dbReference>
<feature type="binding site" evidence="13">
    <location>
        <begin position="260"/>
        <end position="266"/>
    </location>
    <ligand>
        <name>S-adenosyl-L-methionine</name>
        <dbReference type="ChEBI" id="CHEBI:59789"/>
    </ligand>
</feature>
<dbReference type="AlphaFoldDB" id="A0A4R2RYK7"/>
<dbReference type="PRINTS" id="PR02008">
    <property type="entry name" value="RCMTFAMILY"/>
</dbReference>
<dbReference type="Pfam" id="PF01189">
    <property type="entry name" value="Methyltr_RsmB-F"/>
    <property type="match status" value="1"/>
</dbReference>
<evidence type="ECO:0000256" key="3">
    <source>
        <dbReference type="ARBA" id="ARBA00012140"/>
    </source>
</evidence>
<dbReference type="Gene3D" id="3.40.50.150">
    <property type="entry name" value="Vaccinia Virus protein VP39"/>
    <property type="match status" value="1"/>
</dbReference>
<dbReference type="CDD" id="cd02440">
    <property type="entry name" value="AdoMet_MTases"/>
    <property type="match status" value="1"/>
</dbReference>
<evidence type="ECO:0000256" key="4">
    <source>
        <dbReference type="ARBA" id="ARBA00022490"/>
    </source>
</evidence>
<reference evidence="15 16" key="1">
    <citation type="submission" date="2019-03" db="EMBL/GenBank/DDBJ databases">
        <title>Genomic Encyclopedia of Type Strains, Phase IV (KMG-IV): sequencing the most valuable type-strain genomes for metagenomic binning, comparative biology and taxonomic classification.</title>
        <authorList>
            <person name="Goeker M."/>
        </authorList>
    </citation>
    <scope>NUCLEOTIDE SEQUENCE [LARGE SCALE GENOMIC DNA]</scope>
    <source>
        <strain evidence="15 16">DSM 11170</strain>
    </source>
</reference>
<evidence type="ECO:0000256" key="1">
    <source>
        <dbReference type="ARBA" id="ARBA00002724"/>
    </source>
</evidence>
<dbReference type="SUPFAM" id="SSF48013">
    <property type="entry name" value="NusB-like"/>
    <property type="match status" value="1"/>
</dbReference>
<dbReference type="InterPro" id="IPR054728">
    <property type="entry name" value="RsmB-like_ferredoxin"/>
</dbReference>
<dbReference type="RefSeq" id="WP_165876279.1">
    <property type="nucleotide sequence ID" value="NZ_JAOQNU010000004.1"/>
</dbReference>
<evidence type="ECO:0000259" key="14">
    <source>
        <dbReference type="PROSITE" id="PS51686"/>
    </source>
</evidence>
<dbReference type="GO" id="GO:0003723">
    <property type="term" value="F:RNA binding"/>
    <property type="evidence" value="ECO:0007669"/>
    <property type="project" value="UniProtKB-UniRule"/>
</dbReference>
<keyword evidence="16" id="KW-1185">Reference proteome</keyword>
<evidence type="ECO:0000256" key="5">
    <source>
        <dbReference type="ARBA" id="ARBA00022552"/>
    </source>
</evidence>
<name>A0A4R2RYK7_9FIRM</name>
<evidence type="ECO:0000256" key="6">
    <source>
        <dbReference type="ARBA" id="ARBA00022603"/>
    </source>
</evidence>
<evidence type="ECO:0000256" key="10">
    <source>
        <dbReference type="ARBA" id="ARBA00030399"/>
    </source>
</evidence>
<feature type="binding site" evidence="13">
    <location>
        <position position="284"/>
    </location>
    <ligand>
        <name>S-adenosyl-L-methionine</name>
        <dbReference type="ChEBI" id="CHEBI:59789"/>
    </ligand>
</feature>
<keyword evidence="9 13" id="KW-0694">RNA-binding</keyword>
<evidence type="ECO:0000256" key="11">
    <source>
        <dbReference type="ARBA" id="ARBA00031088"/>
    </source>
</evidence>
<keyword evidence="6 13" id="KW-0489">Methyltransferase</keyword>
<organism evidence="15 16">
    <name type="scientific">Heliophilum fasciatum</name>
    <dbReference type="NCBI Taxonomy" id="35700"/>
    <lineage>
        <taxon>Bacteria</taxon>
        <taxon>Bacillati</taxon>
        <taxon>Bacillota</taxon>
        <taxon>Clostridia</taxon>
        <taxon>Eubacteriales</taxon>
        <taxon>Heliobacteriaceae</taxon>
        <taxon>Heliophilum</taxon>
    </lineage>
</organism>
<protein>
    <recommendedName>
        <fullName evidence="3">16S rRNA (cytosine(967)-C(5))-methyltransferase</fullName>
        <ecNumber evidence="3">2.1.1.176</ecNumber>
    </recommendedName>
    <alternativeName>
        <fullName evidence="10">16S rRNA m5C967 methyltransferase</fullName>
    </alternativeName>
    <alternativeName>
        <fullName evidence="11">rRNA (cytosine-C(5)-)-methyltransferase RsmB</fullName>
    </alternativeName>
</protein>
<dbReference type="EMBL" id="SLXT01000004">
    <property type="protein sequence ID" value="TCP68159.1"/>
    <property type="molecule type" value="Genomic_DNA"/>
</dbReference>
<keyword evidence="8 13" id="KW-0949">S-adenosyl-L-methionine</keyword>
<dbReference type="InterPro" id="IPR001678">
    <property type="entry name" value="MeTrfase_RsmB-F_NOP2_dom"/>
</dbReference>
<dbReference type="InterPro" id="IPR006027">
    <property type="entry name" value="NusB_RsmB_TIM44"/>
</dbReference>
<keyword evidence="5" id="KW-0698">rRNA processing</keyword>
<keyword evidence="7 13" id="KW-0808">Transferase</keyword>
<comment type="catalytic activity">
    <reaction evidence="12">
        <text>cytidine(967) in 16S rRNA + S-adenosyl-L-methionine = 5-methylcytidine(967) in 16S rRNA + S-adenosyl-L-homocysteine + H(+)</text>
        <dbReference type="Rhea" id="RHEA:42748"/>
        <dbReference type="Rhea" id="RHEA-COMP:10219"/>
        <dbReference type="Rhea" id="RHEA-COMP:10220"/>
        <dbReference type="ChEBI" id="CHEBI:15378"/>
        <dbReference type="ChEBI" id="CHEBI:57856"/>
        <dbReference type="ChEBI" id="CHEBI:59789"/>
        <dbReference type="ChEBI" id="CHEBI:74483"/>
        <dbReference type="ChEBI" id="CHEBI:82748"/>
        <dbReference type="EC" id="2.1.1.176"/>
    </reaction>
</comment>
<dbReference type="Pfam" id="PF22458">
    <property type="entry name" value="RsmF-B_ferredox"/>
    <property type="match status" value="1"/>
</dbReference>
<comment type="caution">
    <text evidence="15">The sequence shown here is derived from an EMBL/GenBank/DDBJ whole genome shotgun (WGS) entry which is preliminary data.</text>
</comment>
<dbReference type="InterPro" id="IPR023267">
    <property type="entry name" value="RCMT"/>
</dbReference>
<evidence type="ECO:0000313" key="16">
    <source>
        <dbReference type="Proteomes" id="UP000294813"/>
    </source>
</evidence>
<dbReference type="GO" id="GO:0006355">
    <property type="term" value="P:regulation of DNA-templated transcription"/>
    <property type="evidence" value="ECO:0007669"/>
    <property type="project" value="InterPro"/>
</dbReference>
<gene>
    <name evidence="15" type="ORF">EDD73_10461</name>
</gene>
<dbReference type="InterPro" id="IPR029063">
    <property type="entry name" value="SAM-dependent_MTases_sf"/>
</dbReference>
<dbReference type="NCBIfam" id="TIGR00563">
    <property type="entry name" value="rsmB"/>
    <property type="match status" value="1"/>
</dbReference>
<dbReference type="Pfam" id="PF01029">
    <property type="entry name" value="NusB"/>
    <property type="match status" value="1"/>
</dbReference>
<proteinExistence type="inferred from homology"/>
<sequence length="455" mass="50739">MEQGARELAYQVLTAVDERSAYANLQLAHSLTADLSKAERSLTTQLVLGVLQWRNKLDFAVDRYLERPGQVPPAGRRLLRLGAYQLLELSRIPRPIACHETVELSKKVGEKRLSGMINGVLRRLAAEADQVAWPTWEADPVRYLEIMTSHPRWLVRRWCKQYGSAQARELCTVNNQPAGVSLRVNRLRGTRDDLLKQLEASGIAAAPSALSTDGIRVTAASAVTALPGFNEGVFSVQDESSMIVAPVVEAQPGEKILDTCAAPGGKTTHIAESTGDQATIMAWDIHPHKLRLIRQNCHRLGIKSIRTDHVDATQPLPDGWQEQADRVLVDAPCSGLGVLRRKPELRYRVTEADIQRLAALQGQILDQAALAVKPGGVLVYSTCTTEPEENFLQVKMFLQRHPDFYGEDLTPYLPALDYSAEEKRQIARGYWQILPHRWPGDGFFIARMRRHSKGE</sequence>
<dbReference type="Gene3D" id="3.30.70.1170">
    <property type="entry name" value="Sun protein, domain 3"/>
    <property type="match status" value="1"/>
</dbReference>
<dbReference type="Proteomes" id="UP000294813">
    <property type="component" value="Unassembled WGS sequence"/>
</dbReference>
<accession>A0A4R2RYK7</accession>
<keyword evidence="4" id="KW-0963">Cytoplasm</keyword>
<evidence type="ECO:0000256" key="7">
    <source>
        <dbReference type="ARBA" id="ARBA00022679"/>
    </source>
</evidence>
<dbReference type="InterPro" id="IPR049560">
    <property type="entry name" value="MeTrfase_RsmB-F_NOP2_cat"/>
</dbReference>
<evidence type="ECO:0000256" key="13">
    <source>
        <dbReference type="PROSITE-ProRule" id="PRU01023"/>
    </source>
</evidence>
<dbReference type="PANTHER" id="PTHR22807">
    <property type="entry name" value="NOP2 YEAST -RELATED NOL1/NOP2/FMU SUN DOMAIN-CONTAINING"/>
    <property type="match status" value="1"/>
</dbReference>
<feature type="active site" description="Nucleophile" evidence="13">
    <location>
        <position position="383"/>
    </location>
</feature>
<comment type="function">
    <text evidence="1">Specifically methylates the cytosine at position 967 (m5C967) of 16S rRNA.</text>
</comment>
<dbReference type="FunFam" id="3.40.50.150:FF:000257">
    <property type="entry name" value="16S rRNA methyltransferase"/>
    <property type="match status" value="1"/>
</dbReference>
<feature type="binding site" evidence="13">
    <location>
        <position position="330"/>
    </location>
    <ligand>
        <name>S-adenosyl-L-methionine</name>
        <dbReference type="ChEBI" id="CHEBI:59789"/>
    </ligand>
</feature>
<feature type="binding site" evidence="13">
    <location>
        <position position="311"/>
    </location>
    <ligand>
        <name>S-adenosyl-L-methionine</name>
        <dbReference type="ChEBI" id="CHEBI:59789"/>
    </ligand>
</feature>
<dbReference type="Gene3D" id="1.10.940.10">
    <property type="entry name" value="NusB-like"/>
    <property type="match status" value="1"/>
</dbReference>
<evidence type="ECO:0000313" key="15">
    <source>
        <dbReference type="EMBL" id="TCP68159.1"/>
    </source>
</evidence>
<dbReference type="PANTHER" id="PTHR22807:SF61">
    <property type="entry name" value="NOL1_NOP2_SUN FAMILY PROTEIN _ ANTITERMINATION NUSB DOMAIN-CONTAINING PROTEIN"/>
    <property type="match status" value="1"/>
</dbReference>
<evidence type="ECO:0000256" key="2">
    <source>
        <dbReference type="ARBA" id="ARBA00004496"/>
    </source>
</evidence>
<dbReference type="EC" id="2.1.1.176" evidence="3"/>
<dbReference type="PROSITE" id="PS51686">
    <property type="entry name" value="SAM_MT_RSMB_NOP"/>
    <property type="match status" value="1"/>
</dbReference>
<dbReference type="InterPro" id="IPR004573">
    <property type="entry name" value="rRNA_ssu_MeTfrase_B"/>
</dbReference>
<dbReference type="NCBIfam" id="NF011494">
    <property type="entry name" value="PRK14902.1"/>
    <property type="match status" value="1"/>
</dbReference>
<feature type="domain" description="SAM-dependent MTase RsmB/NOP-type" evidence="14">
    <location>
        <begin position="170"/>
        <end position="451"/>
    </location>
</feature>
<dbReference type="FunFam" id="3.30.70.1170:FF:000003">
    <property type="entry name" value="16S rRNA (Cytosine(967)-C(5))-methyltransferase RsmB"/>
    <property type="match status" value="1"/>
</dbReference>
<evidence type="ECO:0000256" key="8">
    <source>
        <dbReference type="ARBA" id="ARBA00022691"/>
    </source>
</evidence>